<keyword evidence="2" id="KW-0489">Methyltransferase</keyword>
<dbReference type="GO" id="GO:0008757">
    <property type="term" value="F:S-adenosylmethionine-dependent methyltransferase activity"/>
    <property type="evidence" value="ECO:0007669"/>
    <property type="project" value="InterPro"/>
</dbReference>
<dbReference type="OrthoDB" id="9795634at2"/>
<dbReference type="SUPFAM" id="SSF53335">
    <property type="entry name" value="S-adenosyl-L-methionine-dependent methyltransferases"/>
    <property type="match status" value="1"/>
</dbReference>
<dbReference type="Gene3D" id="3.40.50.150">
    <property type="entry name" value="Vaccinia Virus protein VP39"/>
    <property type="match status" value="1"/>
</dbReference>
<dbReference type="InterPro" id="IPR029063">
    <property type="entry name" value="SAM-dependent_MTases_sf"/>
</dbReference>
<dbReference type="InterPro" id="IPR050508">
    <property type="entry name" value="Methyltransf_Superfamily"/>
</dbReference>
<dbReference type="Proteomes" id="UP000306740">
    <property type="component" value="Unassembled WGS sequence"/>
</dbReference>
<accession>A0A5C4LUY1</accession>
<feature type="domain" description="Methyltransferase type 11" evidence="1">
    <location>
        <begin position="37"/>
        <end position="129"/>
    </location>
</feature>
<dbReference type="EMBL" id="VDFR01000283">
    <property type="protein sequence ID" value="TNC22017.1"/>
    <property type="molecule type" value="Genomic_DNA"/>
</dbReference>
<evidence type="ECO:0000259" key="1">
    <source>
        <dbReference type="Pfam" id="PF08241"/>
    </source>
</evidence>
<dbReference type="PANTHER" id="PTHR42912">
    <property type="entry name" value="METHYLTRANSFERASE"/>
    <property type="match status" value="1"/>
</dbReference>
<dbReference type="Pfam" id="PF08241">
    <property type="entry name" value="Methyltransf_11"/>
    <property type="match status" value="1"/>
</dbReference>
<dbReference type="GO" id="GO:0032259">
    <property type="term" value="P:methylation"/>
    <property type="evidence" value="ECO:0007669"/>
    <property type="project" value="UniProtKB-KW"/>
</dbReference>
<dbReference type="AlphaFoldDB" id="A0A5C4LUY1"/>
<protein>
    <submittedName>
        <fullName evidence="2">Class I SAM-dependent methyltransferase</fullName>
    </submittedName>
</protein>
<keyword evidence="2" id="KW-0808">Transferase</keyword>
<organism evidence="2 3">
    <name type="scientific">Mumia zhuanghuii</name>
    <dbReference type="NCBI Taxonomy" id="2585211"/>
    <lineage>
        <taxon>Bacteria</taxon>
        <taxon>Bacillati</taxon>
        <taxon>Actinomycetota</taxon>
        <taxon>Actinomycetes</taxon>
        <taxon>Propionibacteriales</taxon>
        <taxon>Nocardioidaceae</taxon>
        <taxon>Mumia</taxon>
    </lineage>
</organism>
<dbReference type="InterPro" id="IPR013216">
    <property type="entry name" value="Methyltransf_11"/>
</dbReference>
<name>A0A5C4LUY1_9ACTN</name>
<dbReference type="RefSeq" id="WP_139107537.1">
    <property type="nucleotide sequence ID" value="NZ_VDFR01000283.1"/>
</dbReference>
<sequence>MSVDAATVYDRFMGRFAEPLADEFVRLGDVRAGQRVLDVGCGPGALTARLAPVTGEDTLAAVDPSPAFVAAVRSRLPRVDVRRAAAESLPYPDDHFDAVLAQLVVNFMTDPVAGLREMRRVAAPGARVAACVWDHGGGTGPFSTFWTAVHDVAPTALDDSGPAETPEGHLLALFDEAGFAEPERSTLTVTASFPTFEDWWEPFTLGLGTAGAYVAGLDHNAVTRLRARCRDLLPAPPFDVPATAWAVRARA</sequence>
<comment type="caution">
    <text evidence="2">The sequence shown here is derived from an EMBL/GenBank/DDBJ whole genome shotgun (WGS) entry which is preliminary data.</text>
</comment>
<evidence type="ECO:0000313" key="3">
    <source>
        <dbReference type="Proteomes" id="UP000306740"/>
    </source>
</evidence>
<reference evidence="2 3" key="1">
    <citation type="submission" date="2019-05" db="EMBL/GenBank/DDBJ databases">
        <title>Mumia sp. nov., isolated from the intestinal contents of plateau pika (Ochotona curzoniae) in the Qinghai-Tibet plateau of China.</title>
        <authorList>
            <person name="Tian Z."/>
        </authorList>
    </citation>
    <scope>NUCLEOTIDE SEQUENCE [LARGE SCALE GENOMIC DNA]</scope>
    <source>
        <strain evidence="3">527</strain>
    </source>
</reference>
<dbReference type="CDD" id="cd02440">
    <property type="entry name" value="AdoMet_MTases"/>
    <property type="match status" value="1"/>
</dbReference>
<proteinExistence type="predicted"/>
<gene>
    <name evidence="2" type="ORF">FHE65_36080</name>
</gene>
<evidence type="ECO:0000313" key="2">
    <source>
        <dbReference type="EMBL" id="TNC22017.1"/>
    </source>
</evidence>